<evidence type="ECO:0000256" key="2">
    <source>
        <dbReference type="SAM" id="Phobius"/>
    </source>
</evidence>
<reference evidence="4" key="1">
    <citation type="submission" date="2016-05" db="EMBL/GenBank/DDBJ databases">
        <title>Comparative genomics of biotechnologically important yeasts.</title>
        <authorList>
            <consortium name="DOE Joint Genome Institute"/>
            <person name="Riley R."/>
            <person name="Haridas S."/>
            <person name="Wolfe K.H."/>
            <person name="Lopes M.R."/>
            <person name="Hittinger C.T."/>
            <person name="Goker M."/>
            <person name="Salamov A."/>
            <person name="Wisecaver J."/>
            <person name="Long T.M."/>
            <person name="Aerts A.L."/>
            <person name="Barry K."/>
            <person name="Choi C."/>
            <person name="Clum A."/>
            <person name="Coughlan A.Y."/>
            <person name="Deshpande S."/>
            <person name="Douglass A.P."/>
            <person name="Hanson S.J."/>
            <person name="Klenk H.-P."/>
            <person name="Labutti K."/>
            <person name="Lapidus A."/>
            <person name="Lindquist E."/>
            <person name="Lipzen A."/>
            <person name="Meier-Kolthoff J.P."/>
            <person name="Ohm R.A."/>
            <person name="Otillar R.P."/>
            <person name="Pangilinan J."/>
            <person name="Peng Y."/>
            <person name="Rokas A."/>
            <person name="Rosa C.A."/>
            <person name="Scheuner C."/>
            <person name="Sibirny A.A."/>
            <person name="Slot J.C."/>
            <person name="Stielow J.B."/>
            <person name="Sun H."/>
            <person name="Kurtzman C.P."/>
            <person name="Blackwell M."/>
            <person name="Grigoriev I.V."/>
            <person name="Jeffries T.W."/>
        </authorList>
    </citation>
    <scope>NUCLEOTIDE SEQUENCE [LARGE SCALE GENOMIC DNA]</scope>
    <source>
        <strain evidence="4">NRRL Y-12698</strain>
    </source>
</reference>
<organism evidence="3 4">
    <name type="scientific">Babjeviella inositovora NRRL Y-12698</name>
    <dbReference type="NCBI Taxonomy" id="984486"/>
    <lineage>
        <taxon>Eukaryota</taxon>
        <taxon>Fungi</taxon>
        <taxon>Dikarya</taxon>
        <taxon>Ascomycota</taxon>
        <taxon>Saccharomycotina</taxon>
        <taxon>Pichiomycetes</taxon>
        <taxon>Serinales incertae sedis</taxon>
        <taxon>Babjeviella</taxon>
    </lineage>
</organism>
<keyword evidence="2" id="KW-0472">Membrane</keyword>
<keyword evidence="4" id="KW-1185">Reference proteome</keyword>
<keyword evidence="2" id="KW-0812">Transmembrane</keyword>
<evidence type="ECO:0000256" key="1">
    <source>
        <dbReference type="SAM" id="MobiDB-lite"/>
    </source>
</evidence>
<evidence type="ECO:0000313" key="3">
    <source>
        <dbReference type="EMBL" id="ODQ79615.1"/>
    </source>
</evidence>
<dbReference type="AlphaFoldDB" id="A0A1E3QPJ7"/>
<feature type="compositionally biased region" description="Polar residues" evidence="1">
    <location>
        <begin position="16"/>
        <end position="26"/>
    </location>
</feature>
<sequence>MLRTQIPVYRGLRCLSETSKSGSGPTSPVPEPGTVPAPLTSAEQNYLKHNRSPAPASLDPKKHNPLRYLAHVKPKPVPKDINYYNHKMLLKIGDLVGRHGTGDNRRSNIVFLSVLAVVGIDGYMLWNWWYGEELQNVSEAYAEEVISRTERSRTN</sequence>
<proteinExistence type="predicted"/>
<dbReference type="RefSeq" id="XP_018984943.1">
    <property type="nucleotide sequence ID" value="XM_019127122.1"/>
</dbReference>
<accession>A0A1E3QPJ7</accession>
<feature type="region of interest" description="Disordered" evidence="1">
    <location>
        <begin position="16"/>
        <end position="39"/>
    </location>
</feature>
<dbReference type="EMBL" id="KV454432">
    <property type="protein sequence ID" value="ODQ79615.1"/>
    <property type="molecule type" value="Genomic_DNA"/>
</dbReference>
<gene>
    <name evidence="3" type="ORF">BABINDRAFT_13920</name>
</gene>
<keyword evidence="2" id="KW-1133">Transmembrane helix</keyword>
<dbReference type="GeneID" id="30144975"/>
<evidence type="ECO:0000313" key="4">
    <source>
        <dbReference type="Proteomes" id="UP000094336"/>
    </source>
</evidence>
<dbReference type="Proteomes" id="UP000094336">
    <property type="component" value="Unassembled WGS sequence"/>
</dbReference>
<feature type="transmembrane region" description="Helical" evidence="2">
    <location>
        <begin position="109"/>
        <end position="129"/>
    </location>
</feature>
<protein>
    <submittedName>
        <fullName evidence="3">Uncharacterized protein</fullName>
    </submittedName>
</protein>
<name>A0A1E3QPJ7_9ASCO</name>